<protein>
    <submittedName>
        <fullName evidence="1">Methyltransferase tpcH</fullName>
    </submittedName>
</protein>
<name>A0AA37UR54_9PEZI</name>
<dbReference type="GO" id="GO:0032259">
    <property type="term" value="P:methylation"/>
    <property type="evidence" value="ECO:0007669"/>
    <property type="project" value="UniProtKB-KW"/>
</dbReference>
<keyword evidence="1" id="KW-0808">Transferase</keyword>
<dbReference type="Gene3D" id="3.40.50.150">
    <property type="entry name" value="Vaccinia Virus protein VP39"/>
    <property type="match status" value="1"/>
</dbReference>
<dbReference type="GO" id="GO:0008168">
    <property type="term" value="F:methyltransferase activity"/>
    <property type="evidence" value="ECO:0007669"/>
    <property type="project" value="UniProtKB-KW"/>
</dbReference>
<dbReference type="SUPFAM" id="SSF53335">
    <property type="entry name" value="S-adenosyl-L-methionine-dependent methyltransferases"/>
    <property type="match status" value="1"/>
</dbReference>
<keyword evidence="1" id="KW-0489">Methyltransferase</keyword>
<evidence type="ECO:0000313" key="1">
    <source>
        <dbReference type="EMBL" id="GKT50162.1"/>
    </source>
</evidence>
<keyword evidence="2" id="KW-1185">Reference proteome</keyword>
<gene>
    <name evidence="1" type="ORF">ColSpa_10343</name>
</gene>
<proteinExistence type="predicted"/>
<organism evidence="1 2">
    <name type="scientific">Colletotrichum spaethianum</name>
    <dbReference type="NCBI Taxonomy" id="700344"/>
    <lineage>
        <taxon>Eukaryota</taxon>
        <taxon>Fungi</taxon>
        <taxon>Dikarya</taxon>
        <taxon>Ascomycota</taxon>
        <taxon>Pezizomycotina</taxon>
        <taxon>Sordariomycetes</taxon>
        <taxon>Hypocreomycetidae</taxon>
        <taxon>Glomerellales</taxon>
        <taxon>Glomerellaceae</taxon>
        <taxon>Colletotrichum</taxon>
        <taxon>Colletotrichum spaethianum species complex</taxon>
    </lineage>
</organism>
<dbReference type="InterPro" id="IPR029063">
    <property type="entry name" value="SAM-dependent_MTases_sf"/>
</dbReference>
<comment type="caution">
    <text evidence="1">The sequence shown here is derived from an EMBL/GenBank/DDBJ whole genome shotgun (WGS) entry which is preliminary data.</text>
</comment>
<dbReference type="EMBL" id="BQXU01000034">
    <property type="protein sequence ID" value="GKT50162.1"/>
    <property type="molecule type" value="Genomic_DNA"/>
</dbReference>
<sequence>MFRILKPGGRLATSTWAFEGWVPGTFEALTNLSLPNQKPVAWPQESCQLTRIWSPGMWDSDYFTAAMYKNVGFKDVRPDVVSDPVLFHSPEQFCAVYQGLQFSVVEKYWSKEEKEKLTPRLAETFTKYLRKKHNGDPFGFERSFVVCSGTKPLK</sequence>
<dbReference type="RefSeq" id="XP_049132512.1">
    <property type="nucleotide sequence ID" value="XM_049276555.1"/>
</dbReference>
<dbReference type="GeneID" id="73331145"/>
<dbReference type="Proteomes" id="UP001055115">
    <property type="component" value="Unassembled WGS sequence"/>
</dbReference>
<dbReference type="AlphaFoldDB" id="A0AA37UR54"/>
<reference evidence="1 2" key="1">
    <citation type="submission" date="2022-03" db="EMBL/GenBank/DDBJ databases">
        <title>Genome data of Colletotrichum spp.</title>
        <authorList>
            <person name="Utami Y.D."/>
            <person name="Hiruma K."/>
        </authorList>
    </citation>
    <scope>NUCLEOTIDE SEQUENCE [LARGE SCALE GENOMIC DNA]</scope>
    <source>
        <strain evidence="1 2">MAFF 239500</strain>
    </source>
</reference>
<evidence type="ECO:0000313" key="2">
    <source>
        <dbReference type="Proteomes" id="UP001055115"/>
    </source>
</evidence>
<accession>A0AA37UR54</accession>